<name>Q2QZ94_ORYSJ</name>
<dbReference type="EMBL" id="AC116367">
    <property type="protein sequence ID" value="AAX96564.1"/>
    <property type="molecule type" value="Genomic_DNA"/>
</dbReference>
<keyword evidence="1" id="KW-1133">Transmembrane helix</keyword>
<evidence type="ECO:0000313" key="2">
    <source>
        <dbReference type="EMBL" id="AAX96564.1"/>
    </source>
</evidence>
<reference evidence="3" key="1">
    <citation type="journal article" date="2005" name="Nature">
        <title>The map-based sequence of the rice genome.</title>
        <authorList>
            <consortium name="International rice genome sequencing project (IRGSP)"/>
            <person name="Matsumoto T."/>
            <person name="Wu J."/>
            <person name="Kanamori H."/>
            <person name="Katayose Y."/>
            <person name="Fujisawa M."/>
            <person name="Namiki N."/>
            <person name="Mizuno H."/>
            <person name="Yamamoto K."/>
            <person name="Antonio B.A."/>
            <person name="Baba T."/>
            <person name="Sakata K."/>
            <person name="Nagamura Y."/>
            <person name="Aoki H."/>
            <person name="Arikawa K."/>
            <person name="Arita K."/>
            <person name="Bito T."/>
            <person name="Chiden Y."/>
            <person name="Fujitsuka N."/>
            <person name="Fukunaka R."/>
            <person name="Hamada M."/>
            <person name="Harada C."/>
            <person name="Hayashi A."/>
            <person name="Hijishita S."/>
            <person name="Honda M."/>
            <person name="Hosokawa S."/>
            <person name="Ichikawa Y."/>
            <person name="Idonuma A."/>
            <person name="Iijima M."/>
            <person name="Ikeda M."/>
            <person name="Ikeno M."/>
            <person name="Ito K."/>
            <person name="Ito S."/>
            <person name="Ito T."/>
            <person name="Ito Y."/>
            <person name="Ito Y."/>
            <person name="Iwabuchi A."/>
            <person name="Kamiya K."/>
            <person name="Karasawa W."/>
            <person name="Kurita K."/>
            <person name="Katagiri S."/>
            <person name="Kikuta A."/>
            <person name="Kobayashi H."/>
            <person name="Kobayashi N."/>
            <person name="Machita K."/>
            <person name="Maehara T."/>
            <person name="Masukawa M."/>
            <person name="Mizubayashi T."/>
            <person name="Mukai Y."/>
            <person name="Nagasaki H."/>
            <person name="Nagata Y."/>
            <person name="Naito S."/>
            <person name="Nakashima M."/>
            <person name="Nakama Y."/>
            <person name="Nakamichi Y."/>
            <person name="Nakamura M."/>
            <person name="Meguro A."/>
            <person name="Negishi M."/>
            <person name="Ohta I."/>
            <person name="Ohta T."/>
            <person name="Okamoto M."/>
            <person name="Ono N."/>
            <person name="Saji S."/>
            <person name="Sakaguchi M."/>
            <person name="Sakai K."/>
            <person name="Shibata M."/>
            <person name="Shimokawa T."/>
            <person name="Song J."/>
            <person name="Takazaki Y."/>
            <person name="Terasawa K."/>
            <person name="Tsugane M."/>
            <person name="Tsuji K."/>
            <person name="Ueda S."/>
            <person name="Waki K."/>
            <person name="Yamagata H."/>
            <person name="Yamamoto M."/>
            <person name="Yamamoto S."/>
            <person name="Yamane H."/>
            <person name="Yoshiki S."/>
            <person name="Yoshihara R."/>
            <person name="Yukawa K."/>
            <person name="Zhong H."/>
            <person name="Yano M."/>
            <person name="Yuan Q."/>
            <person name="Ouyang S."/>
            <person name="Liu J."/>
            <person name="Jones K.M."/>
            <person name="Gansberger K."/>
            <person name="Moffat K."/>
            <person name="Hill J."/>
            <person name="Bera J."/>
            <person name="Fadrosh D."/>
            <person name="Jin S."/>
            <person name="Johri S."/>
            <person name="Kim M."/>
            <person name="Overton L."/>
            <person name="Reardon M."/>
            <person name="Tsitrin T."/>
            <person name="Vuong H."/>
            <person name="Weaver B."/>
            <person name="Ciecko A."/>
            <person name="Tallon L."/>
            <person name="Jackson J."/>
            <person name="Pai G."/>
            <person name="Aken S.V."/>
            <person name="Utterback T."/>
            <person name="Reidmuller S."/>
            <person name="Feldblyum T."/>
            <person name="Hsiao J."/>
            <person name="Zismann V."/>
            <person name="Iobst S."/>
            <person name="de Vazeille A.R."/>
            <person name="Buell C.R."/>
            <person name="Ying K."/>
            <person name="Li Y."/>
            <person name="Lu T."/>
            <person name="Huang Y."/>
            <person name="Zhao Q."/>
            <person name="Feng Q."/>
            <person name="Zhang L."/>
            <person name="Zhu J."/>
            <person name="Weng Q."/>
            <person name="Mu J."/>
            <person name="Lu Y."/>
            <person name="Fan D."/>
            <person name="Liu Y."/>
            <person name="Guan J."/>
            <person name="Zhang Y."/>
            <person name="Yu S."/>
            <person name="Liu X."/>
            <person name="Zhang Y."/>
            <person name="Hong G."/>
            <person name="Han B."/>
            <person name="Choisne N."/>
            <person name="Demange N."/>
            <person name="Orjeda G."/>
            <person name="Samain S."/>
            <person name="Cattolico L."/>
            <person name="Pelletier E."/>
            <person name="Couloux A."/>
            <person name="Segurens B."/>
            <person name="Wincker P."/>
            <person name="D'Hont A."/>
            <person name="Scarpelli C."/>
            <person name="Weissenbach J."/>
            <person name="Salanoubat M."/>
            <person name="Quetier F."/>
            <person name="Yu Y."/>
            <person name="Kim H.R."/>
            <person name="Rambo T."/>
            <person name="Currie J."/>
            <person name="Collura K."/>
            <person name="Luo M."/>
            <person name="Yang T."/>
            <person name="Ammiraju J.S.S."/>
            <person name="Engler F."/>
            <person name="Soderlund C."/>
            <person name="Wing R.A."/>
            <person name="Palmer L.E."/>
            <person name="de la Bastide M."/>
            <person name="Spiegel L."/>
            <person name="Nascimento L."/>
            <person name="Zutavern T."/>
            <person name="O'Shaughnessy A."/>
            <person name="Dike S."/>
            <person name="Dedhia N."/>
            <person name="Preston R."/>
            <person name="Balija V."/>
            <person name="McCombie W.R."/>
            <person name="Chow T."/>
            <person name="Chen H."/>
            <person name="Chung M."/>
            <person name="Chen C."/>
            <person name="Shaw J."/>
            <person name="Wu H."/>
            <person name="Hsiao K."/>
            <person name="Chao Y."/>
            <person name="Chu M."/>
            <person name="Cheng C."/>
            <person name="Hour A."/>
            <person name="Lee P."/>
            <person name="Lin S."/>
            <person name="Lin Y."/>
            <person name="Liou J."/>
            <person name="Liu S."/>
            <person name="Hsing Y."/>
            <person name="Raghuvanshi S."/>
            <person name="Mohanty A."/>
            <person name="Bharti A.K."/>
            <person name="Gaur A."/>
            <person name="Gupta V."/>
            <person name="Kumar D."/>
            <person name="Ravi V."/>
            <person name="Vij S."/>
            <person name="Kapur A."/>
            <person name="Khurana P."/>
            <person name="Khurana P."/>
            <person name="Khurana J.P."/>
            <person name="Tyagi A.K."/>
            <person name="Gaikwad K."/>
            <person name="Singh A."/>
            <person name="Dalal V."/>
            <person name="Srivastava S."/>
            <person name="Dixit A."/>
            <person name="Pal A.K."/>
            <person name="Ghazi I.A."/>
            <person name="Yadav M."/>
            <person name="Pandit A."/>
            <person name="Bhargava A."/>
            <person name="Sureshbabu K."/>
            <person name="Batra K."/>
            <person name="Sharma T.R."/>
            <person name="Mohapatra T."/>
            <person name="Singh N.K."/>
            <person name="Messing J."/>
            <person name="Nelson A.B."/>
            <person name="Fuks G."/>
            <person name="Kavchok S."/>
            <person name="Keizer G."/>
            <person name="Linton E."/>
            <person name="Llaca V."/>
            <person name="Song R."/>
            <person name="Tanyolac B."/>
            <person name="Young S."/>
            <person name="Ho-Il K."/>
            <person name="Hahn J.H."/>
            <person name="Sangsakoo G."/>
            <person name="Vanavichit A."/>
            <person name="de Mattos Luiz.A.T."/>
            <person name="Zimmer P.D."/>
            <person name="Malone G."/>
            <person name="Dellagostin O."/>
            <person name="de Oliveira A.C."/>
            <person name="Bevan M."/>
            <person name="Bancroft I."/>
            <person name="Minx P."/>
            <person name="Cordum H."/>
            <person name="Wilson R."/>
            <person name="Cheng Z."/>
            <person name="Jin W."/>
            <person name="Jiang J."/>
            <person name="Leong S.A."/>
            <person name="Iwama H."/>
            <person name="Gojobori T."/>
            <person name="Itoh T."/>
            <person name="Niimura Y."/>
            <person name="Fujii Y."/>
            <person name="Habara T."/>
            <person name="Sakai H."/>
            <person name="Sato Y."/>
            <person name="Wilson G."/>
            <person name="Kumar K."/>
            <person name="McCouch S."/>
            <person name="Juretic N."/>
            <person name="Hoen D."/>
            <person name="Wright S."/>
            <person name="Bruskiewich R."/>
            <person name="Bureau T."/>
            <person name="Miyao A."/>
            <person name="Hirochika H."/>
            <person name="Nishikawa T."/>
            <person name="Kadowaki K."/>
            <person name="Sugiura M."/>
            <person name="Burr B."/>
            <person name="Sasaki T."/>
        </authorList>
    </citation>
    <scope>NUCLEOTIDE SEQUENCE [LARGE SCALE GENOMIC DNA]</scope>
    <source>
        <strain evidence="3">cv. Nipponbare</strain>
    </source>
</reference>
<gene>
    <name evidence="2" type="ordered locus">LOC_Os11g47270</name>
</gene>
<keyword evidence="1" id="KW-0472">Membrane</keyword>
<dbReference type="AlphaFoldDB" id="Q2QZ94"/>
<keyword evidence="1" id="KW-0812">Transmembrane</keyword>
<reference evidence="3" key="2">
    <citation type="journal article" date="2008" name="Nucleic Acids Res.">
        <title>The rice annotation project database (RAP-DB): 2008 update.</title>
        <authorList>
            <consortium name="The rice annotation project (RAP)"/>
        </authorList>
    </citation>
    <scope>GENOME REANNOTATION</scope>
    <source>
        <strain evidence="3">cv. Nipponbare</strain>
    </source>
</reference>
<accession>Q2QZ94</accession>
<feature type="transmembrane region" description="Helical" evidence="1">
    <location>
        <begin position="12"/>
        <end position="31"/>
    </location>
</feature>
<proteinExistence type="predicted"/>
<dbReference type="Proteomes" id="UP000000763">
    <property type="component" value="Chromosome 11"/>
</dbReference>
<organism evidence="2 3">
    <name type="scientific">Oryza sativa subsp. japonica</name>
    <name type="common">Rice</name>
    <dbReference type="NCBI Taxonomy" id="39947"/>
    <lineage>
        <taxon>Eukaryota</taxon>
        <taxon>Viridiplantae</taxon>
        <taxon>Streptophyta</taxon>
        <taxon>Embryophyta</taxon>
        <taxon>Tracheophyta</taxon>
        <taxon>Spermatophyta</taxon>
        <taxon>Magnoliopsida</taxon>
        <taxon>Liliopsida</taxon>
        <taxon>Poales</taxon>
        <taxon>Poaceae</taxon>
        <taxon>BOP clade</taxon>
        <taxon>Oryzoideae</taxon>
        <taxon>Oryzeae</taxon>
        <taxon>Oryzinae</taxon>
        <taxon>Oryza</taxon>
        <taxon>Oryza sativa</taxon>
    </lineage>
</organism>
<evidence type="ECO:0000256" key="1">
    <source>
        <dbReference type="SAM" id="Phobius"/>
    </source>
</evidence>
<sequence length="34" mass="3464">MALLGKDNSKAVVFLAALMVMAIAFSSSHAAQGI</sequence>
<evidence type="ECO:0000313" key="3">
    <source>
        <dbReference type="Proteomes" id="UP000000763"/>
    </source>
</evidence>
<protein>
    <submittedName>
        <fullName evidence="2">Uncharacterized protein</fullName>
    </submittedName>
</protein>